<keyword evidence="2" id="KW-1185">Reference proteome</keyword>
<protein>
    <submittedName>
        <fullName evidence="1">Uncharacterized protein</fullName>
    </submittedName>
</protein>
<evidence type="ECO:0000313" key="2">
    <source>
        <dbReference type="Proteomes" id="UP001231649"/>
    </source>
</evidence>
<organism evidence="1 2">
    <name type="scientific">Mythimna loreyi</name>
    <dbReference type="NCBI Taxonomy" id="667449"/>
    <lineage>
        <taxon>Eukaryota</taxon>
        <taxon>Metazoa</taxon>
        <taxon>Ecdysozoa</taxon>
        <taxon>Arthropoda</taxon>
        <taxon>Hexapoda</taxon>
        <taxon>Insecta</taxon>
        <taxon>Pterygota</taxon>
        <taxon>Neoptera</taxon>
        <taxon>Endopterygota</taxon>
        <taxon>Lepidoptera</taxon>
        <taxon>Glossata</taxon>
        <taxon>Ditrysia</taxon>
        <taxon>Noctuoidea</taxon>
        <taxon>Noctuidae</taxon>
        <taxon>Noctuinae</taxon>
        <taxon>Hadenini</taxon>
        <taxon>Mythimna</taxon>
    </lineage>
</organism>
<comment type="caution">
    <text evidence="1">The sequence shown here is derived from an EMBL/GenBank/DDBJ whole genome shotgun (WGS) entry which is preliminary data.</text>
</comment>
<accession>A0ACC2QAN5</accession>
<dbReference type="EMBL" id="CM056797">
    <property type="protein sequence ID" value="KAJ8712816.1"/>
    <property type="molecule type" value="Genomic_DNA"/>
</dbReference>
<proteinExistence type="predicted"/>
<dbReference type="Proteomes" id="UP001231649">
    <property type="component" value="Chromosome 21"/>
</dbReference>
<evidence type="ECO:0000313" key="1">
    <source>
        <dbReference type="EMBL" id="KAJ8712816.1"/>
    </source>
</evidence>
<reference evidence="1" key="1">
    <citation type="submission" date="2023-03" db="EMBL/GenBank/DDBJ databases">
        <title>Chromosome-level genomes of two armyworms, Mythimna separata and Mythimna loreyi, provide insights into the biosynthesis and reception of sex pheromones.</title>
        <authorList>
            <person name="Zhao H."/>
        </authorList>
    </citation>
    <scope>NUCLEOTIDE SEQUENCE</scope>
    <source>
        <strain evidence="1">BeijingLab</strain>
    </source>
</reference>
<sequence>MECCKDRSIMTGENILKCSVCKRKYHAECLNLTPRQVAALTNKHRASWKCPSCSNVTRRGGSNLNTPVRSCTELPASDHSMDMSCDNLDPMALCLSPNIYIYKNQLLFVSLAKTRDRLDRFG</sequence>
<gene>
    <name evidence="1" type="ORF">PYW08_008120</name>
</gene>
<name>A0ACC2QAN5_9NEOP</name>